<evidence type="ECO:0000256" key="5">
    <source>
        <dbReference type="ARBA" id="ARBA00022692"/>
    </source>
</evidence>
<organism evidence="11 12">
    <name type="scientific">Caballeronia sordidicola</name>
    <name type="common">Burkholderia sordidicola</name>
    <dbReference type="NCBI Taxonomy" id="196367"/>
    <lineage>
        <taxon>Bacteria</taxon>
        <taxon>Pseudomonadati</taxon>
        <taxon>Pseudomonadota</taxon>
        <taxon>Betaproteobacteria</taxon>
        <taxon>Burkholderiales</taxon>
        <taxon>Burkholderiaceae</taxon>
        <taxon>Caballeronia</taxon>
    </lineage>
</organism>
<dbReference type="InterPro" id="IPR035906">
    <property type="entry name" value="MetI-like_sf"/>
</dbReference>
<keyword evidence="3 8" id="KW-0813">Transport</keyword>
<feature type="transmembrane region" description="Helical" evidence="8">
    <location>
        <begin position="47"/>
        <end position="70"/>
    </location>
</feature>
<dbReference type="CDD" id="cd06261">
    <property type="entry name" value="TM_PBP2"/>
    <property type="match status" value="1"/>
</dbReference>
<dbReference type="SUPFAM" id="SSF161098">
    <property type="entry name" value="MetI-like"/>
    <property type="match status" value="1"/>
</dbReference>
<keyword evidence="5 8" id="KW-0812">Transmembrane</keyword>
<evidence type="ECO:0000259" key="10">
    <source>
        <dbReference type="PROSITE" id="PS50928"/>
    </source>
</evidence>
<accession>A0A158I8S4</accession>
<feature type="transmembrane region" description="Helical" evidence="8">
    <location>
        <begin position="301"/>
        <end position="321"/>
    </location>
</feature>
<feature type="transmembrane region" description="Helical" evidence="8">
    <location>
        <begin position="396"/>
        <end position="419"/>
    </location>
</feature>
<gene>
    <name evidence="11" type="ORF">AWB64_05746</name>
</gene>
<keyword evidence="4" id="KW-1003">Cell membrane</keyword>
<evidence type="ECO:0000256" key="3">
    <source>
        <dbReference type="ARBA" id="ARBA00022448"/>
    </source>
</evidence>
<dbReference type="Gene3D" id="1.10.3720.10">
    <property type="entry name" value="MetI-like"/>
    <property type="match status" value="1"/>
</dbReference>
<dbReference type="InterPro" id="IPR000515">
    <property type="entry name" value="MetI-like"/>
</dbReference>
<protein>
    <submittedName>
        <fullName evidence="11">Binding-protein-dependent transport system inner membrane protein</fullName>
    </submittedName>
</protein>
<feature type="transmembrane region" description="Helical" evidence="8">
    <location>
        <begin position="217"/>
        <end position="239"/>
    </location>
</feature>
<evidence type="ECO:0000313" key="11">
    <source>
        <dbReference type="EMBL" id="SAL52978.1"/>
    </source>
</evidence>
<evidence type="ECO:0000256" key="9">
    <source>
        <dbReference type="SAM" id="MobiDB-lite"/>
    </source>
</evidence>
<dbReference type="GO" id="GO:0055085">
    <property type="term" value="P:transmembrane transport"/>
    <property type="evidence" value="ECO:0007669"/>
    <property type="project" value="InterPro"/>
</dbReference>
<proteinExistence type="inferred from homology"/>
<evidence type="ECO:0000313" key="12">
    <source>
        <dbReference type="Proteomes" id="UP000054893"/>
    </source>
</evidence>
<evidence type="ECO:0000256" key="1">
    <source>
        <dbReference type="ARBA" id="ARBA00004651"/>
    </source>
</evidence>
<feature type="transmembrane region" description="Helical" evidence="8">
    <location>
        <begin position="251"/>
        <end position="271"/>
    </location>
</feature>
<dbReference type="AlphaFoldDB" id="A0A158I8S4"/>
<dbReference type="Proteomes" id="UP000054893">
    <property type="component" value="Unassembled WGS sequence"/>
</dbReference>
<evidence type="ECO:0000256" key="4">
    <source>
        <dbReference type="ARBA" id="ARBA00022475"/>
    </source>
</evidence>
<name>A0A158I8S4_CABSO</name>
<feature type="region of interest" description="Disordered" evidence="9">
    <location>
        <begin position="1"/>
        <end position="35"/>
    </location>
</feature>
<evidence type="ECO:0000256" key="7">
    <source>
        <dbReference type="ARBA" id="ARBA00023136"/>
    </source>
</evidence>
<dbReference type="PROSITE" id="PS50928">
    <property type="entry name" value="ABC_TM1"/>
    <property type="match status" value="1"/>
</dbReference>
<dbReference type="EMBL" id="FCOC02000029">
    <property type="protein sequence ID" value="SAL52978.1"/>
    <property type="molecule type" value="Genomic_DNA"/>
</dbReference>
<keyword evidence="6 8" id="KW-1133">Transmembrane helix</keyword>
<dbReference type="PANTHER" id="PTHR42929">
    <property type="entry name" value="INNER MEMBRANE ABC TRANSPORTER PERMEASE PROTEIN YDCU-RELATED-RELATED"/>
    <property type="match status" value="1"/>
</dbReference>
<evidence type="ECO:0000256" key="8">
    <source>
        <dbReference type="RuleBase" id="RU363032"/>
    </source>
</evidence>
<reference evidence="11 12" key="1">
    <citation type="submission" date="2016-01" db="EMBL/GenBank/DDBJ databases">
        <authorList>
            <person name="Oliw E.H."/>
        </authorList>
    </citation>
    <scope>NUCLEOTIDE SEQUENCE [LARGE SCALE GENOMIC DNA]</scope>
    <source>
        <strain evidence="11">LMG 22029</strain>
    </source>
</reference>
<feature type="compositionally biased region" description="Low complexity" evidence="9">
    <location>
        <begin position="18"/>
        <end position="27"/>
    </location>
</feature>
<feature type="domain" description="ABC transmembrane type-1" evidence="10">
    <location>
        <begin position="213"/>
        <end position="419"/>
    </location>
</feature>
<comment type="similarity">
    <text evidence="2">Belongs to the binding-protein-dependent transport system permease family. CysTW subfamily.</text>
</comment>
<keyword evidence="7 8" id="KW-0472">Membrane</keyword>
<evidence type="ECO:0000256" key="2">
    <source>
        <dbReference type="ARBA" id="ARBA00007069"/>
    </source>
</evidence>
<comment type="subcellular location">
    <subcellularLocation>
        <location evidence="1 8">Cell membrane</location>
        <topology evidence="1 8">Multi-pass membrane protein</topology>
    </subcellularLocation>
</comment>
<dbReference type="Pfam" id="PF00528">
    <property type="entry name" value="BPD_transp_1"/>
    <property type="match status" value="1"/>
</dbReference>
<feature type="transmembrane region" description="Helical" evidence="8">
    <location>
        <begin position="355"/>
        <end position="376"/>
    </location>
</feature>
<dbReference type="GO" id="GO:0005886">
    <property type="term" value="C:plasma membrane"/>
    <property type="evidence" value="ECO:0007669"/>
    <property type="project" value="UniProtKB-SubCell"/>
</dbReference>
<evidence type="ECO:0000256" key="6">
    <source>
        <dbReference type="ARBA" id="ARBA00022989"/>
    </source>
</evidence>
<sequence length="431" mass="46554">MTVTVTSNLREPAEAGVARTGADAGADPGAGGRAAYDRTRRRASAQALLLALPLLLFLLATFIAPIAILLSRSVVNHEVPANLPALSQALNAWNGEGVPDERTFALLAADMRRTSQEGQLGPVARRMNFYLPEFRSLLMKTARQLPETAPPAWKPALIELDARWGTHDIWRYLKRSAVSPTPDYLLTAVDSEVTSGGAIKSLPADSSVYLSAFARTVWISASVTLLCLVLGYPVAYLLATLPPAKSNRLMLLVIVPFWTSLLVRTTAWYVLLQPSGVINSLLVSSGIVSHPLPLLFNRTGVLIGMTHILLPYMILAIYSVMKGVSPVYMRAAQSLGAHPVTAFVRIYMPQTLPGVGAGCFLVFVLALGYYITPALLGGAGDEMISQLIAAQTNEQLNWGLAGALSAYLVIFTAVFYFVFNRLVGIDRLRFG</sequence>
<dbReference type="PANTHER" id="PTHR42929:SF5">
    <property type="entry name" value="ABC TRANSPORTER PERMEASE PROTEIN"/>
    <property type="match status" value="1"/>
</dbReference>